<dbReference type="RefSeq" id="WP_135264118.1">
    <property type="nucleotide sequence ID" value="NZ_SMLM01000002.1"/>
</dbReference>
<gene>
    <name evidence="3" type="ORF">EZ313_15140</name>
</gene>
<dbReference type="EMBL" id="SMLM01000002">
    <property type="protein sequence ID" value="TFZ02593.1"/>
    <property type="molecule type" value="Genomic_DNA"/>
</dbReference>
<dbReference type="AlphaFoldDB" id="A0A4Z0BTJ8"/>
<keyword evidence="4" id="KW-1185">Reference proteome</keyword>
<dbReference type="Proteomes" id="UP000298180">
    <property type="component" value="Unassembled WGS sequence"/>
</dbReference>
<dbReference type="GO" id="GO:0016491">
    <property type="term" value="F:oxidoreductase activity"/>
    <property type="evidence" value="ECO:0007669"/>
    <property type="project" value="UniProtKB-KW"/>
</dbReference>
<dbReference type="PANTHER" id="PTHR13847:SF285">
    <property type="entry name" value="FAD DEPENDENT OXIDOREDUCTASE DOMAIN-CONTAINING PROTEIN"/>
    <property type="match status" value="1"/>
</dbReference>
<evidence type="ECO:0000259" key="2">
    <source>
        <dbReference type="Pfam" id="PF01266"/>
    </source>
</evidence>
<dbReference type="OrthoDB" id="9342835at2"/>
<evidence type="ECO:0000313" key="4">
    <source>
        <dbReference type="Proteomes" id="UP000298180"/>
    </source>
</evidence>
<evidence type="ECO:0000256" key="1">
    <source>
        <dbReference type="ARBA" id="ARBA00023002"/>
    </source>
</evidence>
<comment type="caution">
    <text evidence="3">The sequence shown here is derived from an EMBL/GenBank/DDBJ whole genome shotgun (WGS) entry which is preliminary data.</text>
</comment>
<dbReference type="InterPro" id="IPR036188">
    <property type="entry name" value="FAD/NAD-bd_sf"/>
</dbReference>
<dbReference type="Gene3D" id="3.30.9.10">
    <property type="entry name" value="D-Amino Acid Oxidase, subunit A, domain 2"/>
    <property type="match status" value="1"/>
</dbReference>
<dbReference type="InterPro" id="IPR006076">
    <property type="entry name" value="FAD-dep_OxRdtase"/>
</dbReference>
<sequence>MALELRMQPWRKDPRRAAASSVWLEEAMAAEPGFTPAVLEGDTRADVCMVGGGFTALWTALRLKEQSPALDIAIVEAGLCGQGASGRNSGATGHWWGRLPVLLRLLGKQDGVHLLKASVDVLDDVRAFIAANAIDCDLRSETSVWSTTFANQQGAWLPMFKAAEAAGVTPPHRVLSRAELKELFGEAPYFSGVAEDNALRVQPAKLARGLRKLAIERGIRVYEASPVTRIASEPAGVSVCSERGRVRAGKVLLAANAWMSHLPQLKPFIAVTSSEMVVTDPIPELLAQRGLRRRPGGVNSRMMLNYGGVSANGRVYMGRGGGSIAWANRIGPEFDFSPRMTAEVEQDFRYLYPELRDVPVAASWSGPIDRSSTGLPWFDTMPGDPRIHYAIGYSGHGMGATALAGHVLASQLLGRDDAWSQLGRLFLRARSGWYPPEPIRYIAAHAIRNAVARRDEAMRDGRAPSRLDTRLASYAMSSLPDRYRWSTTS</sequence>
<reference evidence="3 4" key="1">
    <citation type="submission" date="2019-03" db="EMBL/GenBank/DDBJ databases">
        <title>Ramlibacter henchirensis DSM 14656, whole genome shotgun sequence.</title>
        <authorList>
            <person name="Zhang X."/>
            <person name="Feng G."/>
            <person name="Zhu H."/>
        </authorList>
    </citation>
    <scope>NUCLEOTIDE SEQUENCE [LARGE SCALE GENOMIC DNA]</scope>
    <source>
        <strain evidence="3 4">DSM 14656</strain>
    </source>
</reference>
<dbReference type="PANTHER" id="PTHR13847">
    <property type="entry name" value="SARCOSINE DEHYDROGENASE-RELATED"/>
    <property type="match status" value="1"/>
</dbReference>
<dbReference type="GO" id="GO:0005737">
    <property type="term" value="C:cytoplasm"/>
    <property type="evidence" value="ECO:0007669"/>
    <property type="project" value="TreeGrafter"/>
</dbReference>
<evidence type="ECO:0000313" key="3">
    <source>
        <dbReference type="EMBL" id="TFZ02593.1"/>
    </source>
</evidence>
<name>A0A4Z0BTJ8_9BURK</name>
<feature type="domain" description="FAD dependent oxidoreductase" evidence="2">
    <location>
        <begin position="46"/>
        <end position="410"/>
    </location>
</feature>
<keyword evidence="1" id="KW-0560">Oxidoreductase</keyword>
<protein>
    <submittedName>
        <fullName evidence="3">FAD-dependent oxidoreductase</fullName>
    </submittedName>
</protein>
<proteinExistence type="predicted"/>
<organism evidence="3 4">
    <name type="scientific">Ramlibacter henchirensis</name>
    <dbReference type="NCBI Taxonomy" id="204072"/>
    <lineage>
        <taxon>Bacteria</taxon>
        <taxon>Pseudomonadati</taxon>
        <taxon>Pseudomonadota</taxon>
        <taxon>Betaproteobacteria</taxon>
        <taxon>Burkholderiales</taxon>
        <taxon>Comamonadaceae</taxon>
        <taxon>Ramlibacter</taxon>
    </lineage>
</organism>
<dbReference type="SUPFAM" id="SSF51905">
    <property type="entry name" value="FAD/NAD(P)-binding domain"/>
    <property type="match status" value="1"/>
</dbReference>
<dbReference type="Gene3D" id="3.50.50.60">
    <property type="entry name" value="FAD/NAD(P)-binding domain"/>
    <property type="match status" value="1"/>
</dbReference>
<dbReference type="Pfam" id="PF01266">
    <property type="entry name" value="DAO"/>
    <property type="match status" value="1"/>
</dbReference>
<accession>A0A4Z0BTJ8</accession>